<dbReference type="InterPro" id="IPR012337">
    <property type="entry name" value="RNaseH-like_sf"/>
</dbReference>
<evidence type="ECO:0008006" key="4">
    <source>
        <dbReference type="Google" id="ProtNLM"/>
    </source>
</evidence>
<dbReference type="EMBL" id="VYZN01000025">
    <property type="protein sequence ID" value="KAE9535549.1"/>
    <property type="molecule type" value="Genomic_DNA"/>
</dbReference>
<sequence length="657" mass="75784">MAPKRLCSFTDKLQNEFPFIKKVKTENNFDVQCTVCLSTFSVSHGGKSDITYHMKSNKHKMAQKAALTSSKVNNFFTPLKANDESLKLAAKEITLAFHTVMHNHSFNSMTCTASLIRQIFNEKKFTCAKTKTRDLIVNILDPFAMENTIEGLKKANYISVLVDASNHKSVKLVPVIVRYFNPENGIKNDILDFSNLPRETAELIHNKIVSVLKKFELEEKIISFSGDNTNTNFGGIARKGKNNVFLKLKNTLKRNILGLGCCAHVIHNSIQYAADSLPIDIEIIVCKIFGYFHIYTVRVETLKEFCSFVDVQYKEILSHSKTRWLSLYPAIERIILMFSALKSYFLSQNNCPNILKTFFEDETSILWLNFLQSQLKIINIYIKIIENQKLCAVELILIMEKLTEKLKNKRDDFFLPSDIEALLVHLEESGDIIKSEFRKTCTKFYDLCINYIKDWTASNQHIPELNSLTWVCLSKKDKINWSNIKPSISFLKLNFKITLNEEELYEQFKMFEQLLRKQTDEWQCKTSEEKWLSIFKSFTENNIDYTMLLKIVEFAFALPGSNAAVERIFSLMNSCWTKSRGNLCIKSVEASLVIKTNLENKPCQQFYEEITKNKDLLIRVHKTAKYSSTNQKSVTEASGSQISKDSENEEFDEIDDD</sequence>
<protein>
    <recommendedName>
        <fullName evidence="4">HAT C-terminal dimerisation domain-containing protein</fullName>
    </recommendedName>
</protein>
<dbReference type="PANTHER" id="PTHR37162:SF1">
    <property type="entry name" value="BED-TYPE DOMAIN-CONTAINING PROTEIN"/>
    <property type="match status" value="1"/>
</dbReference>
<dbReference type="Proteomes" id="UP000475862">
    <property type="component" value="Unassembled WGS sequence"/>
</dbReference>
<feature type="compositionally biased region" description="Polar residues" evidence="1">
    <location>
        <begin position="627"/>
        <end position="643"/>
    </location>
</feature>
<evidence type="ECO:0000313" key="3">
    <source>
        <dbReference type="Proteomes" id="UP000475862"/>
    </source>
</evidence>
<name>A0A6G0TM43_APHGL</name>
<gene>
    <name evidence="2" type="ORF">AGLY_007450</name>
</gene>
<keyword evidence="3" id="KW-1185">Reference proteome</keyword>
<accession>A0A6G0TM43</accession>
<dbReference type="AlphaFoldDB" id="A0A6G0TM43"/>
<proteinExistence type="predicted"/>
<evidence type="ECO:0000256" key="1">
    <source>
        <dbReference type="SAM" id="MobiDB-lite"/>
    </source>
</evidence>
<dbReference type="OrthoDB" id="6619898at2759"/>
<dbReference type="SUPFAM" id="SSF53098">
    <property type="entry name" value="Ribonuclease H-like"/>
    <property type="match status" value="1"/>
</dbReference>
<reference evidence="2 3" key="1">
    <citation type="submission" date="2019-08" db="EMBL/GenBank/DDBJ databases">
        <title>The genome of the soybean aphid Biotype 1, its phylome, world population structure and adaptation to the North American continent.</title>
        <authorList>
            <person name="Giordano R."/>
            <person name="Donthu R.K."/>
            <person name="Hernandez A.G."/>
            <person name="Wright C.L."/>
            <person name="Zimin A.V."/>
        </authorList>
    </citation>
    <scope>NUCLEOTIDE SEQUENCE [LARGE SCALE GENOMIC DNA]</scope>
    <source>
        <tissue evidence="2">Whole aphids</tissue>
    </source>
</reference>
<dbReference type="PANTHER" id="PTHR37162">
    <property type="entry name" value="HAT FAMILY DIMERISATION DOMAINCONTAINING PROTEIN-RELATED"/>
    <property type="match status" value="1"/>
</dbReference>
<evidence type="ECO:0000313" key="2">
    <source>
        <dbReference type="EMBL" id="KAE9535549.1"/>
    </source>
</evidence>
<feature type="region of interest" description="Disordered" evidence="1">
    <location>
        <begin position="627"/>
        <end position="657"/>
    </location>
</feature>
<comment type="caution">
    <text evidence="2">The sequence shown here is derived from an EMBL/GenBank/DDBJ whole genome shotgun (WGS) entry which is preliminary data.</text>
</comment>
<organism evidence="2 3">
    <name type="scientific">Aphis glycines</name>
    <name type="common">Soybean aphid</name>
    <dbReference type="NCBI Taxonomy" id="307491"/>
    <lineage>
        <taxon>Eukaryota</taxon>
        <taxon>Metazoa</taxon>
        <taxon>Ecdysozoa</taxon>
        <taxon>Arthropoda</taxon>
        <taxon>Hexapoda</taxon>
        <taxon>Insecta</taxon>
        <taxon>Pterygota</taxon>
        <taxon>Neoptera</taxon>
        <taxon>Paraneoptera</taxon>
        <taxon>Hemiptera</taxon>
        <taxon>Sternorrhyncha</taxon>
        <taxon>Aphidomorpha</taxon>
        <taxon>Aphidoidea</taxon>
        <taxon>Aphididae</taxon>
        <taxon>Aphidini</taxon>
        <taxon>Aphis</taxon>
        <taxon>Aphis</taxon>
    </lineage>
</organism>
<feature type="compositionally biased region" description="Acidic residues" evidence="1">
    <location>
        <begin position="647"/>
        <end position="657"/>
    </location>
</feature>